<keyword evidence="8" id="KW-0732">Signal</keyword>
<dbReference type="Gene3D" id="3.20.20.80">
    <property type="entry name" value="Glycosidases"/>
    <property type="match status" value="1"/>
</dbReference>
<dbReference type="PANTHER" id="PTHR11177:SF317">
    <property type="entry name" value="CHITINASE 12-RELATED"/>
    <property type="match status" value="1"/>
</dbReference>
<dbReference type="CDD" id="cd06548">
    <property type="entry name" value="GH18_chitinase"/>
    <property type="match status" value="1"/>
</dbReference>
<evidence type="ECO:0000256" key="1">
    <source>
        <dbReference type="ARBA" id="ARBA00000822"/>
    </source>
</evidence>
<dbReference type="EC" id="3.2.1.14" evidence="2"/>
<dbReference type="AlphaFoldDB" id="A0A1W1XP22"/>
<organism evidence="10 11">
    <name type="scientific">Andreprevotia lacus DSM 23236</name>
    <dbReference type="NCBI Taxonomy" id="1121001"/>
    <lineage>
        <taxon>Bacteria</taxon>
        <taxon>Pseudomonadati</taxon>
        <taxon>Pseudomonadota</taxon>
        <taxon>Betaproteobacteria</taxon>
        <taxon>Neisseriales</taxon>
        <taxon>Chitinibacteraceae</taxon>
        <taxon>Andreprevotia</taxon>
    </lineage>
</organism>
<reference evidence="10 11" key="1">
    <citation type="submission" date="2017-04" db="EMBL/GenBank/DDBJ databases">
        <authorList>
            <person name="Afonso C.L."/>
            <person name="Miller P.J."/>
            <person name="Scott M.A."/>
            <person name="Spackman E."/>
            <person name="Goraichik I."/>
            <person name="Dimitrov K.M."/>
            <person name="Suarez D.L."/>
            <person name="Swayne D.E."/>
        </authorList>
    </citation>
    <scope>NUCLEOTIDE SEQUENCE [LARGE SCALE GENOMIC DNA]</scope>
    <source>
        <strain evidence="10 11">DSM 23236</strain>
    </source>
</reference>
<evidence type="ECO:0000256" key="8">
    <source>
        <dbReference type="SAM" id="SignalP"/>
    </source>
</evidence>
<dbReference type="Proteomes" id="UP000192761">
    <property type="component" value="Unassembled WGS sequence"/>
</dbReference>
<dbReference type="GO" id="GO:0008843">
    <property type="term" value="F:endochitinase activity"/>
    <property type="evidence" value="ECO:0007669"/>
    <property type="project" value="UniProtKB-EC"/>
</dbReference>
<dbReference type="STRING" id="1121001.SAMN02745857_02263"/>
<proteinExistence type="inferred from homology"/>
<keyword evidence="11" id="KW-1185">Reference proteome</keyword>
<feature type="signal peptide" evidence="8">
    <location>
        <begin position="1"/>
        <end position="20"/>
    </location>
</feature>
<evidence type="ECO:0000313" key="11">
    <source>
        <dbReference type="Proteomes" id="UP000192761"/>
    </source>
</evidence>
<dbReference type="RefSeq" id="WP_084090916.1">
    <property type="nucleotide sequence ID" value="NZ_FWXD01000012.1"/>
</dbReference>
<evidence type="ECO:0000256" key="5">
    <source>
        <dbReference type="ARBA" id="ARBA00023295"/>
    </source>
</evidence>
<dbReference type="EMBL" id="FWXD01000012">
    <property type="protein sequence ID" value="SMC25740.1"/>
    <property type="molecule type" value="Genomic_DNA"/>
</dbReference>
<dbReference type="PROSITE" id="PS51910">
    <property type="entry name" value="GH18_2"/>
    <property type="match status" value="1"/>
</dbReference>
<sequence>MKTCFKIACLLAALAGICHAAETTPASAVVAAKPAVAAGKRVVAYYISWGAYGRNYYPSDIDASKITHLNYAFANIANGRITVGDPNVDTRGKNNFGALRRLKRQNPALQTLISVGGWSWSKSFSDVALTEQSRKVFADSAVEFIREHSFDGVDIDWEFPVSGGLETNVYRPEDKQNFTLLFAALRSALDEAGKKDGRPYLLTAALGNSEKFMGNTEMGKAIQYMDFANVMAYDLNGTWSKSSGHLAPLYHDPASMLPGASDKNNVASLVDLMLKAGVPADKLVLGVPFYGVSWKKCAAEKQGEYQQCDGKGRGSWEDGTLDYTEIEDKLVNKKGFTRYWNNIAKAPFLYNPDGGEFVSYEDSESLGYKLKLIKEKNLGGAMFWEITGDRNQTLLKQLAKDLLPVAK</sequence>
<dbReference type="OrthoDB" id="8573752at2"/>
<feature type="chain" id="PRO_5013275166" description="chitinase" evidence="8">
    <location>
        <begin position="21"/>
        <end position="407"/>
    </location>
</feature>
<dbReference type="SMART" id="SM00636">
    <property type="entry name" value="Glyco_18"/>
    <property type="match status" value="1"/>
</dbReference>
<evidence type="ECO:0000259" key="9">
    <source>
        <dbReference type="PROSITE" id="PS51910"/>
    </source>
</evidence>
<feature type="domain" description="GH18" evidence="9">
    <location>
        <begin position="40"/>
        <end position="405"/>
    </location>
</feature>
<gene>
    <name evidence="10" type="ORF">SAMN02745857_02263</name>
</gene>
<dbReference type="InterPro" id="IPR050314">
    <property type="entry name" value="Glycosyl_Hydrlase_18"/>
</dbReference>
<keyword evidence="4" id="KW-0624">Polysaccharide degradation</keyword>
<accession>A0A1W1XP22</accession>
<keyword evidence="5 6" id="KW-0326">Glycosidase</keyword>
<dbReference type="InterPro" id="IPR011583">
    <property type="entry name" value="Chitinase_II/V-like_cat"/>
</dbReference>
<evidence type="ECO:0000256" key="7">
    <source>
        <dbReference type="RuleBase" id="RU004453"/>
    </source>
</evidence>
<dbReference type="SUPFAM" id="SSF51445">
    <property type="entry name" value="(Trans)glycosidases"/>
    <property type="match status" value="1"/>
</dbReference>
<protein>
    <recommendedName>
        <fullName evidence="2">chitinase</fullName>
        <ecNumber evidence="2">3.2.1.14</ecNumber>
    </recommendedName>
</protein>
<dbReference type="Gene3D" id="3.10.50.10">
    <property type="match status" value="1"/>
</dbReference>
<keyword evidence="4" id="KW-0119">Carbohydrate metabolism</keyword>
<evidence type="ECO:0000256" key="4">
    <source>
        <dbReference type="ARBA" id="ARBA00023024"/>
    </source>
</evidence>
<comment type="similarity">
    <text evidence="7">Belongs to the glycosyl hydrolase 18 family.</text>
</comment>
<dbReference type="InterPro" id="IPR001579">
    <property type="entry name" value="Glyco_hydro_18_chit_AS"/>
</dbReference>
<dbReference type="SUPFAM" id="SSF54556">
    <property type="entry name" value="Chitinase insertion domain"/>
    <property type="match status" value="1"/>
</dbReference>
<evidence type="ECO:0000256" key="2">
    <source>
        <dbReference type="ARBA" id="ARBA00012729"/>
    </source>
</evidence>
<dbReference type="InterPro" id="IPR001223">
    <property type="entry name" value="Glyco_hydro18_cat"/>
</dbReference>
<dbReference type="PANTHER" id="PTHR11177">
    <property type="entry name" value="CHITINASE"/>
    <property type="match status" value="1"/>
</dbReference>
<dbReference type="InterPro" id="IPR017853">
    <property type="entry name" value="GH"/>
</dbReference>
<keyword evidence="3 6" id="KW-0378">Hydrolase</keyword>
<keyword evidence="4" id="KW-0146">Chitin degradation</keyword>
<dbReference type="GO" id="GO:0008061">
    <property type="term" value="F:chitin binding"/>
    <property type="evidence" value="ECO:0007669"/>
    <property type="project" value="InterPro"/>
</dbReference>
<dbReference type="Pfam" id="PF00704">
    <property type="entry name" value="Glyco_hydro_18"/>
    <property type="match status" value="1"/>
</dbReference>
<dbReference type="GO" id="GO:0006032">
    <property type="term" value="P:chitin catabolic process"/>
    <property type="evidence" value="ECO:0007669"/>
    <property type="project" value="UniProtKB-KW"/>
</dbReference>
<evidence type="ECO:0000313" key="10">
    <source>
        <dbReference type="EMBL" id="SMC25740.1"/>
    </source>
</evidence>
<comment type="catalytic activity">
    <reaction evidence="1">
        <text>Random endo-hydrolysis of N-acetyl-beta-D-glucosaminide (1-&gt;4)-beta-linkages in chitin and chitodextrins.</text>
        <dbReference type="EC" id="3.2.1.14"/>
    </reaction>
</comment>
<evidence type="ECO:0000256" key="3">
    <source>
        <dbReference type="ARBA" id="ARBA00022801"/>
    </source>
</evidence>
<dbReference type="SMR" id="A0A1W1XP22"/>
<name>A0A1W1XP22_9NEIS</name>
<dbReference type="GO" id="GO:0005975">
    <property type="term" value="P:carbohydrate metabolic process"/>
    <property type="evidence" value="ECO:0007669"/>
    <property type="project" value="InterPro"/>
</dbReference>
<evidence type="ECO:0000256" key="6">
    <source>
        <dbReference type="RuleBase" id="RU000489"/>
    </source>
</evidence>
<dbReference type="PROSITE" id="PS01095">
    <property type="entry name" value="GH18_1"/>
    <property type="match status" value="1"/>
</dbReference>
<dbReference type="InterPro" id="IPR029070">
    <property type="entry name" value="Chitinase_insertion_sf"/>
</dbReference>